<evidence type="ECO:0000256" key="2">
    <source>
        <dbReference type="ARBA" id="ARBA00022801"/>
    </source>
</evidence>
<dbReference type="PANTHER" id="PTHR11080">
    <property type="entry name" value="PYRAZINAMIDASE/NICOTINAMIDASE"/>
    <property type="match status" value="1"/>
</dbReference>
<dbReference type="InterPro" id="IPR036380">
    <property type="entry name" value="Isochorismatase-like_sf"/>
</dbReference>
<protein>
    <recommendedName>
        <fullName evidence="5">Isochorismatase-like domain-containing protein</fullName>
    </recommendedName>
</protein>
<dbReference type="AlphaFoldDB" id="A0A6S7DHM5"/>
<dbReference type="InterPro" id="IPR052347">
    <property type="entry name" value="Isochorismatase_Nicotinamidase"/>
</dbReference>
<proteinExistence type="inferred from homology"/>
<dbReference type="GO" id="GO:0016787">
    <property type="term" value="F:hydrolase activity"/>
    <property type="evidence" value="ECO:0007669"/>
    <property type="project" value="UniProtKB-KW"/>
</dbReference>
<evidence type="ECO:0000313" key="3">
    <source>
        <dbReference type="EMBL" id="CAB3885029.1"/>
    </source>
</evidence>
<sequence>MAIPFYISSSPPPNLVMPRSTHLLIIDPQNDFCDLPESYLPRDPVTGATLTPALPVAGAHADMQRLARFIDTTASALTSITVTLDSHHRLDIAHPTFWSTGDGQPVAPFTQITAAQLRAGAFRPRHADDLPRTQSYLDELEARGRYMLMVWPLHCEIGTWGHNVHADVRAAYSRWEDERQFIVRKVPKGMNPWTEHYSALMAEVPDADDPRSQLNRSLLDSLDRAELILVAGEAGSHCVKATVEHLAEHLPGRDLSRLVLLTDCMSPVAGFTDAQTSFQQRMRDLGIQARTSVDMARALLAA</sequence>
<comment type="similarity">
    <text evidence="1">Belongs to the isochorismatase family.</text>
</comment>
<accession>A0A6S7DHM5</accession>
<dbReference type="Gene3D" id="3.40.50.850">
    <property type="entry name" value="Isochorismatase-like"/>
    <property type="match status" value="1"/>
</dbReference>
<evidence type="ECO:0000313" key="4">
    <source>
        <dbReference type="Proteomes" id="UP000494117"/>
    </source>
</evidence>
<keyword evidence="4" id="KW-1185">Reference proteome</keyword>
<reference evidence="3 4" key="1">
    <citation type="submission" date="2020-04" db="EMBL/GenBank/DDBJ databases">
        <authorList>
            <person name="De Canck E."/>
        </authorList>
    </citation>
    <scope>NUCLEOTIDE SEQUENCE [LARGE SCALE GENOMIC DNA]</scope>
    <source>
        <strain evidence="3 4">LMG 26858</strain>
    </source>
</reference>
<dbReference type="PANTHER" id="PTHR11080:SF2">
    <property type="entry name" value="LD05707P"/>
    <property type="match status" value="1"/>
</dbReference>
<gene>
    <name evidence="3" type="ORF">LMG26858_03431</name>
</gene>
<organism evidence="3 4">
    <name type="scientific">Achromobacter anxifer</name>
    <dbReference type="NCBI Taxonomy" id="1287737"/>
    <lineage>
        <taxon>Bacteria</taxon>
        <taxon>Pseudomonadati</taxon>
        <taxon>Pseudomonadota</taxon>
        <taxon>Betaproteobacteria</taxon>
        <taxon>Burkholderiales</taxon>
        <taxon>Alcaligenaceae</taxon>
        <taxon>Achromobacter</taxon>
    </lineage>
</organism>
<evidence type="ECO:0000256" key="1">
    <source>
        <dbReference type="ARBA" id="ARBA00006336"/>
    </source>
</evidence>
<dbReference type="EMBL" id="CADILG010000025">
    <property type="protein sequence ID" value="CAB3885029.1"/>
    <property type="molecule type" value="Genomic_DNA"/>
</dbReference>
<evidence type="ECO:0008006" key="5">
    <source>
        <dbReference type="Google" id="ProtNLM"/>
    </source>
</evidence>
<dbReference type="SUPFAM" id="SSF52499">
    <property type="entry name" value="Isochorismatase-like hydrolases"/>
    <property type="match status" value="1"/>
</dbReference>
<keyword evidence="2" id="KW-0378">Hydrolase</keyword>
<dbReference type="Proteomes" id="UP000494117">
    <property type="component" value="Unassembled WGS sequence"/>
</dbReference>
<name>A0A6S7DHM5_9BURK</name>